<keyword evidence="3 6" id="KW-0812">Transmembrane</keyword>
<feature type="transmembrane region" description="Helical" evidence="6">
    <location>
        <begin position="72"/>
        <end position="94"/>
    </location>
</feature>
<feature type="domain" description="GtrA/DPMS transmembrane" evidence="7">
    <location>
        <begin position="10"/>
        <end position="125"/>
    </location>
</feature>
<feature type="transmembrane region" description="Helical" evidence="6">
    <location>
        <begin position="106"/>
        <end position="124"/>
    </location>
</feature>
<dbReference type="Proteomes" id="UP000595498">
    <property type="component" value="Chromosome"/>
</dbReference>
<comment type="similarity">
    <text evidence="2">Belongs to the GtrA family.</text>
</comment>
<evidence type="ECO:0000256" key="6">
    <source>
        <dbReference type="SAM" id="Phobius"/>
    </source>
</evidence>
<evidence type="ECO:0000256" key="3">
    <source>
        <dbReference type="ARBA" id="ARBA00022692"/>
    </source>
</evidence>
<keyword evidence="5 6" id="KW-0472">Membrane</keyword>
<dbReference type="PANTHER" id="PTHR38459:SF1">
    <property type="entry name" value="PROPHAGE BACTOPRENOL-LINKED GLUCOSE TRANSLOCASE HOMOLOG"/>
    <property type="match status" value="1"/>
</dbReference>
<gene>
    <name evidence="8" type="ORF">I6I98_08755</name>
</gene>
<protein>
    <submittedName>
        <fullName evidence="8">GtrA family protein</fullName>
    </submittedName>
</protein>
<dbReference type="PANTHER" id="PTHR38459">
    <property type="entry name" value="PROPHAGE BACTOPRENOL-LINKED GLUCOSE TRANSLOCASE HOMOLOG"/>
    <property type="match status" value="1"/>
</dbReference>
<accession>A0ABX7CYG6</accession>
<evidence type="ECO:0000256" key="5">
    <source>
        <dbReference type="ARBA" id="ARBA00023136"/>
    </source>
</evidence>
<keyword evidence="4 6" id="KW-1133">Transmembrane helix</keyword>
<evidence type="ECO:0000256" key="2">
    <source>
        <dbReference type="ARBA" id="ARBA00009399"/>
    </source>
</evidence>
<sequence length="127" mass="14928">MIELLMRILKFGIAGFFGLIIDFGVTYLLKEKIKINKFIANSLGFLFAVINNFFINKYWTFKSTNPQIMVEFLSFFCICTVGLLLTNIILYLLNEKLKYNFYISKICSILFVMIWNFSAVYFITFKS</sequence>
<dbReference type="InterPro" id="IPR051401">
    <property type="entry name" value="GtrA_CellWall_Glycosyl"/>
</dbReference>
<proteinExistence type="inferred from homology"/>
<evidence type="ECO:0000256" key="4">
    <source>
        <dbReference type="ARBA" id="ARBA00022989"/>
    </source>
</evidence>
<dbReference type="Pfam" id="PF04138">
    <property type="entry name" value="GtrA_DPMS_TM"/>
    <property type="match status" value="1"/>
</dbReference>
<evidence type="ECO:0000256" key="1">
    <source>
        <dbReference type="ARBA" id="ARBA00004141"/>
    </source>
</evidence>
<organism evidence="8 9">
    <name type="scientific">Sphingobacterium multivorum</name>
    <dbReference type="NCBI Taxonomy" id="28454"/>
    <lineage>
        <taxon>Bacteria</taxon>
        <taxon>Pseudomonadati</taxon>
        <taxon>Bacteroidota</taxon>
        <taxon>Sphingobacteriia</taxon>
        <taxon>Sphingobacteriales</taxon>
        <taxon>Sphingobacteriaceae</taxon>
        <taxon>Sphingobacterium</taxon>
    </lineage>
</organism>
<evidence type="ECO:0000259" key="7">
    <source>
        <dbReference type="Pfam" id="PF04138"/>
    </source>
</evidence>
<dbReference type="EMBL" id="CP068224">
    <property type="protein sequence ID" value="QQT55327.1"/>
    <property type="molecule type" value="Genomic_DNA"/>
</dbReference>
<feature type="transmembrane region" description="Helical" evidence="6">
    <location>
        <begin position="38"/>
        <end position="60"/>
    </location>
</feature>
<comment type="subcellular location">
    <subcellularLocation>
        <location evidence="1">Membrane</location>
        <topology evidence="1">Multi-pass membrane protein</topology>
    </subcellularLocation>
</comment>
<evidence type="ECO:0000313" key="8">
    <source>
        <dbReference type="EMBL" id="QQT55327.1"/>
    </source>
</evidence>
<feature type="transmembrane region" description="Helical" evidence="6">
    <location>
        <begin position="6"/>
        <end position="29"/>
    </location>
</feature>
<name>A0ABX7CYG6_SPHMU</name>
<evidence type="ECO:0000313" key="9">
    <source>
        <dbReference type="Proteomes" id="UP000595498"/>
    </source>
</evidence>
<reference evidence="8 9" key="1">
    <citation type="submission" date="2021-01" db="EMBL/GenBank/DDBJ databases">
        <title>FDA dAtabase for Regulatory Grade micrObial Sequences (FDA-ARGOS): Supporting development and validation of Infectious Disease Dx tests.</title>
        <authorList>
            <person name="Sproer C."/>
            <person name="Gronow S."/>
            <person name="Severitt S."/>
            <person name="Schroder I."/>
            <person name="Tallon L."/>
            <person name="Sadzewicz L."/>
            <person name="Zhao X."/>
            <person name="Boylan J."/>
            <person name="Ott S."/>
            <person name="Bowen H."/>
            <person name="Vavikolanu K."/>
            <person name="Mehta A."/>
            <person name="Aluvathingal J."/>
            <person name="Nadendla S."/>
            <person name="Lowell S."/>
            <person name="Myers T."/>
            <person name="Yan Y."/>
            <person name="Sichtig H."/>
        </authorList>
    </citation>
    <scope>NUCLEOTIDE SEQUENCE [LARGE SCALE GENOMIC DNA]</scope>
    <source>
        <strain evidence="8 9">FDAARGOS_1141</strain>
    </source>
</reference>
<dbReference type="InterPro" id="IPR007267">
    <property type="entry name" value="GtrA_DPMS_TM"/>
</dbReference>
<keyword evidence="9" id="KW-1185">Reference proteome</keyword>